<dbReference type="InterPro" id="IPR002104">
    <property type="entry name" value="Integrase_catalytic"/>
</dbReference>
<keyword evidence="1" id="KW-0233">DNA recombination</keyword>
<dbReference type="AlphaFoldDB" id="A0A5D0NTW3"/>
<dbReference type="PROSITE" id="PS51898">
    <property type="entry name" value="TYR_RECOMBINASE"/>
    <property type="match status" value="1"/>
</dbReference>
<dbReference type="GO" id="GO:0003677">
    <property type="term" value="F:DNA binding"/>
    <property type="evidence" value="ECO:0007669"/>
    <property type="project" value="InterPro"/>
</dbReference>
<dbReference type="InterPro" id="IPR013762">
    <property type="entry name" value="Integrase-like_cat_sf"/>
</dbReference>
<organism evidence="3 4">
    <name type="scientific">Actinomadura chibensis</name>
    <dbReference type="NCBI Taxonomy" id="392828"/>
    <lineage>
        <taxon>Bacteria</taxon>
        <taxon>Bacillati</taxon>
        <taxon>Actinomycetota</taxon>
        <taxon>Actinomycetes</taxon>
        <taxon>Streptosporangiales</taxon>
        <taxon>Thermomonosporaceae</taxon>
        <taxon>Actinomadura</taxon>
    </lineage>
</organism>
<feature type="domain" description="Tyr recombinase" evidence="2">
    <location>
        <begin position="1"/>
        <end position="54"/>
    </location>
</feature>
<dbReference type="GO" id="GO:0006310">
    <property type="term" value="P:DNA recombination"/>
    <property type="evidence" value="ECO:0007669"/>
    <property type="project" value="UniProtKB-KW"/>
</dbReference>
<protein>
    <submittedName>
        <fullName evidence="3">Tyrosine-type recombinase/integrase</fullName>
    </submittedName>
</protein>
<evidence type="ECO:0000313" key="3">
    <source>
        <dbReference type="EMBL" id="TYB47795.1"/>
    </source>
</evidence>
<reference evidence="3 4" key="1">
    <citation type="submission" date="2019-08" db="EMBL/GenBank/DDBJ databases">
        <title>Actinomadura sp. nov. CYP1-5 isolated from mountain soil.</title>
        <authorList>
            <person name="Songsumanus A."/>
            <person name="Kuncharoen N."/>
            <person name="Kudo T."/>
            <person name="Yuki M."/>
            <person name="Igarashi Y."/>
            <person name="Tanasupawat S."/>
        </authorList>
    </citation>
    <scope>NUCLEOTIDE SEQUENCE [LARGE SCALE GENOMIC DNA]</scope>
    <source>
        <strain evidence="3 4">JCM 14158</strain>
    </source>
</reference>
<evidence type="ECO:0000256" key="1">
    <source>
        <dbReference type="ARBA" id="ARBA00023172"/>
    </source>
</evidence>
<keyword evidence="4" id="KW-1185">Reference proteome</keyword>
<dbReference type="EMBL" id="VSFG01000001">
    <property type="protein sequence ID" value="TYB47795.1"/>
    <property type="molecule type" value="Genomic_DNA"/>
</dbReference>
<dbReference type="InterPro" id="IPR011010">
    <property type="entry name" value="DNA_brk_join_enz"/>
</dbReference>
<evidence type="ECO:0000259" key="2">
    <source>
        <dbReference type="PROSITE" id="PS51898"/>
    </source>
</evidence>
<dbReference type="Gene3D" id="1.10.443.10">
    <property type="entry name" value="Intergrase catalytic core"/>
    <property type="match status" value="1"/>
</dbReference>
<comment type="caution">
    <text evidence="3">The sequence shown here is derived from an EMBL/GenBank/DDBJ whole genome shotgun (WGS) entry which is preliminary data.</text>
</comment>
<dbReference type="STRING" id="1220554.GCA_001552135_03788"/>
<dbReference type="GO" id="GO:0015074">
    <property type="term" value="P:DNA integration"/>
    <property type="evidence" value="ECO:0007669"/>
    <property type="project" value="InterPro"/>
</dbReference>
<dbReference type="Pfam" id="PF00589">
    <property type="entry name" value="Phage_integrase"/>
    <property type="match status" value="1"/>
</dbReference>
<accession>A0A5D0NTW3</accession>
<sequence>MMHPHVLRHTVATLLDEEDVPVQEIQRLLGHADPRTTQGYIDKRRTLDASPVYVMGRLLART</sequence>
<evidence type="ECO:0000313" key="4">
    <source>
        <dbReference type="Proteomes" id="UP000323380"/>
    </source>
</evidence>
<name>A0A5D0NTW3_9ACTN</name>
<dbReference type="Proteomes" id="UP000323380">
    <property type="component" value="Unassembled WGS sequence"/>
</dbReference>
<gene>
    <name evidence="3" type="ORF">FXF69_00615</name>
</gene>
<proteinExistence type="predicted"/>
<dbReference type="SUPFAM" id="SSF56349">
    <property type="entry name" value="DNA breaking-rejoining enzymes"/>
    <property type="match status" value="1"/>
</dbReference>